<name>A0A857J1V6_9BURK</name>
<sequence length="307" mass="31926">MALKQVLEAFELLSSAHIDGEQVAALLRSRGVEDVTVTRVQGETTATDFLACTLPGRDPTLPALGIVGRLGGLGARPGMVGLVSDADGGIVAVAAALKLADMAAQGDLLPGPMRIHTHICPTAATRPNSPVPMMRSPLPARQMMAHEVHPEMAAILCVDTTRGNRLVNRRGVALTPVVRQGWILPLPDMLLDLIGWVSGELPVTLPLTMQDITPQENGLTHINSILQPATASPAPVVGVALTAQTTVPGCATGVSNAGDIDVATRFCIEVAKAFGAGHCAFYDAANAEALIARYGPMTHLQTLGATP</sequence>
<dbReference type="AlphaFoldDB" id="A0A857J1V6"/>
<dbReference type="Proteomes" id="UP000464787">
    <property type="component" value="Chromosome"/>
</dbReference>
<dbReference type="EMBL" id="CP047650">
    <property type="protein sequence ID" value="QHI97696.1"/>
    <property type="molecule type" value="Genomic_DNA"/>
</dbReference>
<dbReference type="InterPro" id="IPR009561">
    <property type="entry name" value="DUF1177"/>
</dbReference>
<proteinExistence type="predicted"/>
<evidence type="ECO:0000313" key="1">
    <source>
        <dbReference type="EMBL" id="QHI97696.1"/>
    </source>
</evidence>
<dbReference type="KEGG" id="xyk:GT347_06630"/>
<reference evidence="1 2" key="1">
    <citation type="submission" date="2020-01" db="EMBL/GenBank/DDBJ databases">
        <title>Genome sequencing of strain KACC 21265.</title>
        <authorList>
            <person name="Heo J."/>
            <person name="Kim S.-J."/>
            <person name="Kim J.-S."/>
            <person name="Hong S.-B."/>
            <person name="Kwon S.-W."/>
        </authorList>
    </citation>
    <scope>NUCLEOTIDE SEQUENCE [LARGE SCALE GENOMIC DNA]</scope>
    <source>
        <strain evidence="1 2">KACC 21265</strain>
    </source>
</reference>
<dbReference type="RefSeq" id="WP_160551214.1">
    <property type="nucleotide sequence ID" value="NZ_CP047650.1"/>
</dbReference>
<dbReference type="Pfam" id="PF06675">
    <property type="entry name" value="DUF1177"/>
    <property type="match status" value="1"/>
</dbReference>
<keyword evidence="2" id="KW-1185">Reference proteome</keyword>
<protein>
    <submittedName>
        <fullName evidence="1">DUF1177 family protein</fullName>
    </submittedName>
</protein>
<gene>
    <name evidence="1" type="ORF">GT347_06630</name>
</gene>
<evidence type="ECO:0000313" key="2">
    <source>
        <dbReference type="Proteomes" id="UP000464787"/>
    </source>
</evidence>
<accession>A0A857J1V6</accession>
<organism evidence="1 2">
    <name type="scientific">Xylophilus rhododendri</name>
    <dbReference type="NCBI Taxonomy" id="2697032"/>
    <lineage>
        <taxon>Bacteria</taxon>
        <taxon>Pseudomonadati</taxon>
        <taxon>Pseudomonadota</taxon>
        <taxon>Betaproteobacteria</taxon>
        <taxon>Burkholderiales</taxon>
        <taxon>Xylophilus</taxon>
    </lineage>
</organism>